<organism evidence="5 6">
    <name type="scientific">Candidatus Magasanikbacteria bacterium RIFCSPHIGHO2_01_FULL_47_8</name>
    <dbReference type="NCBI Taxonomy" id="1798673"/>
    <lineage>
        <taxon>Bacteria</taxon>
        <taxon>Candidatus Magasanikiibacteriota</taxon>
    </lineage>
</organism>
<dbReference type="GO" id="GO:0006506">
    <property type="term" value="P:GPI anchor biosynthetic process"/>
    <property type="evidence" value="ECO:0007669"/>
    <property type="project" value="TreeGrafter"/>
</dbReference>
<comment type="similarity">
    <text evidence="1">Belongs to the glycosyltransferase 2 family.</text>
</comment>
<accession>A0A1F6MF42</accession>
<proteinExistence type="inferred from homology"/>
<dbReference type="GO" id="GO:0004582">
    <property type="term" value="F:dolichyl-phosphate beta-D-mannosyltransferase activity"/>
    <property type="evidence" value="ECO:0007669"/>
    <property type="project" value="InterPro"/>
</dbReference>
<comment type="caution">
    <text evidence="5">The sequence shown here is derived from an EMBL/GenBank/DDBJ whole genome shotgun (WGS) entry which is preliminary data.</text>
</comment>
<dbReference type="PANTHER" id="PTHR43398">
    <property type="entry name" value="DOLICHOL-PHOSPHATE MANNOSYLTRANSFERASE SUBUNIT 1"/>
    <property type="match status" value="1"/>
</dbReference>
<dbReference type="AlphaFoldDB" id="A0A1F6MF42"/>
<evidence type="ECO:0000259" key="4">
    <source>
        <dbReference type="Pfam" id="PF00535"/>
    </source>
</evidence>
<dbReference type="InterPro" id="IPR029044">
    <property type="entry name" value="Nucleotide-diphossugar_trans"/>
</dbReference>
<evidence type="ECO:0000256" key="3">
    <source>
        <dbReference type="ARBA" id="ARBA00022679"/>
    </source>
</evidence>
<dbReference type="Gene3D" id="3.90.550.10">
    <property type="entry name" value="Spore Coat Polysaccharide Biosynthesis Protein SpsA, Chain A"/>
    <property type="match status" value="1"/>
</dbReference>
<dbReference type="EMBL" id="MFPU01000016">
    <property type="protein sequence ID" value="OGH70093.1"/>
    <property type="molecule type" value="Genomic_DNA"/>
</dbReference>
<dbReference type="InterPro" id="IPR001173">
    <property type="entry name" value="Glyco_trans_2-like"/>
</dbReference>
<keyword evidence="3" id="KW-0808">Transferase</keyword>
<sequence>MQDNIKISVIIPTYNEESNVPTLLQRTHDILKTASQTHELIVVDDGSKDSTRAKVRELQKTIPEIVLIERDTERGLASAMVRGYNEARGEYLAAMDADLAHDPKHFPEMIALLDSGQADFVIGSRYLPESRFEGKPLLNKITSLVGQFLVKIILQVKIKDTSNNYRIFRRSVWEKIKDKLHPDGNIMLTEIVYLAAKNNFVIREVPIIYCERRAGKSKLNIFKETVRFFKNINRIKRGG</sequence>
<dbReference type="GO" id="GO:0035269">
    <property type="term" value="P:protein O-linked glycosylation via mannose"/>
    <property type="evidence" value="ECO:0007669"/>
    <property type="project" value="TreeGrafter"/>
</dbReference>
<keyword evidence="2" id="KW-0328">Glycosyltransferase</keyword>
<dbReference type="Proteomes" id="UP000177953">
    <property type="component" value="Unassembled WGS sequence"/>
</dbReference>
<dbReference type="PANTHER" id="PTHR43398:SF1">
    <property type="entry name" value="DOLICHOL-PHOSPHATE MANNOSYLTRANSFERASE SUBUNIT 1"/>
    <property type="match status" value="1"/>
</dbReference>
<dbReference type="GO" id="GO:0016020">
    <property type="term" value="C:membrane"/>
    <property type="evidence" value="ECO:0007669"/>
    <property type="project" value="GOC"/>
</dbReference>
<dbReference type="CDD" id="cd06442">
    <property type="entry name" value="DPM1_like"/>
    <property type="match status" value="1"/>
</dbReference>
<feature type="domain" description="Glycosyltransferase 2-like" evidence="4">
    <location>
        <begin position="8"/>
        <end position="176"/>
    </location>
</feature>
<evidence type="ECO:0000256" key="1">
    <source>
        <dbReference type="ARBA" id="ARBA00006739"/>
    </source>
</evidence>
<name>A0A1F6MF42_9BACT</name>
<dbReference type="InterPro" id="IPR039528">
    <property type="entry name" value="DPM1-like"/>
</dbReference>
<evidence type="ECO:0000313" key="5">
    <source>
        <dbReference type="EMBL" id="OGH70093.1"/>
    </source>
</evidence>
<protein>
    <recommendedName>
        <fullName evidence="4">Glycosyltransferase 2-like domain-containing protein</fullName>
    </recommendedName>
</protein>
<evidence type="ECO:0000256" key="2">
    <source>
        <dbReference type="ARBA" id="ARBA00022676"/>
    </source>
</evidence>
<evidence type="ECO:0000313" key="6">
    <source>
        <dbReference type="Proteomes" id="UP000177953"/>
    </source>
</evidence>
<gene>
    <name evidence="5" type="ORF">A2754_00725</name>
</gene>
<dbReference type="GO" id="GO:0006488">
    <property type="term" value="P:dolichol-linked oligosaccharide biosynthetic process"/>
    <property type="evidence" value="ECO:0007669"/>
    <property type="project" value="TreeGrafter"/>
</dbReference>
<dbReference type="Pfam" id="PF00535">
    <property type="entry name" value="Glycos_transf_2"/>
    <property type="match status" value="1"/>
</dbReference>
<reference evidence="5 6" key="1">
    <citation type="journal article" date="2016" name="Nat. Commun.">
        <title>Thousands of microbial genomes shed light on interconnected biogeochemical processes in an aquifer system.</title>
        <authorList>
            <person name="Anantharaman K."/>
            <person name="Brown C.T."/>
            <person name="Hug L.A."/>
            <person name="Sharon I."/>
            <person name="Castelle C.J."/>
            <person name="Probst A.J."/>
            <person name="Thomas B.C."/>
            <person name="Singh A."/>
            <person name="Wilkins M.J."/>
            <person name="Karaoz U."/>
            <person name="Brodie E.L."/>
            <person name="Williams K.H."/>
            <person name="Hubbard S.S."/>
            <person name="Banfield J.F."/>
        </authorList>
    </citation>
    <scope>NUCLEOTIDE SEQUENCE [LARGE SCALE GENOMIC DNA]</scope>
</reference>
<dbReference type="SUPFAM" id="SSF53448">
    <property type="entry name" value="Nucleotide-diphospho-sugar transferases"/>
    <property type="match status" value="1"/>
</dbReference>